<feature type="non-terminal residue" evidence="8">
    <location>
        <position position="86"/>
    </location>
</feature>
<dbReference type="RefSeq" id="WP_306783580.1">
    <property type="nucleotide sequence ID" value="NZ_JAJCJQ010000161.1"/>
</dbReference>
<evidence type="ECO:0000259" key="7">
    <source>
        <dbReference type="Pfam" id="PF00117"/>
    </source>
</evidence>
<protein>
    <recommendedName>
        <fullName evidence="6">Glutamine amidotransferase</fullName>
    </recommendedName>
</protein>
<dbReference type="PANTHER" id="PTHR11922">
    <property type="entry name" value="GMP SYNTHASE-RELATED"/>
    <property type="match status" value="1"/>
</dbReference>
<dbReference type="GO" id="GO:0005829">
    <property type="term" value="C:cytosol"/>
    <property type="evidence" value="ECO:0007669"/>
    <property type="project" value="TreeGrafter"/>
</dbReference>
<keyword evidence="1" id="KW-0436">Ligase</keyword>
<gene>
    <name evidence="8" type="ORF">LIZ82_17025</name>
</gene>
<evidence type="ECO:0000256" key="5">
    <source>
        <dbReference type="ARBA" id="ARBA00022840"/>
    </source>
</evidence>
<feature type="domain" description="Glutamine amidotransferase" evidence="7">
    <location>
        <begin position="1"/>
        <end position="85"/>
    </location>
</feature>
<dbReference type="PROSITE" id="PS51273">
    <property type="entry name" value="GATASE_TYPE_1"/>
    <property type="match status" value="1"/>
</dbReference>
<sequence length="86" mass="9274">GKVEPASQREYGKATIHVENGGRLFDGLPEAQVVCMSHADLVTEVPAGFTIDASSDHCPISAMSNTDKHLYAVQVHPEVRHSVYGN</sequence>
<evidence type="ECO:0000256" key="3">
    <source>
        <dbReference type="ARBA" id="ARBA00022749"/>
    </source>
</evidence>
<dbReference type="AlphaFoldDB" id="A0AAW4UQL7"/>
<reference evidence="8" key="1">
    <citation type="submission" date="2021-10" db="EMBL/GenBank/DDBJ databases">
        <title>Collection of gut derived symbiotic bacterial strains cultured from healthy donors.</title>
        <authorList>
            <person name="Lin H."/>
            <person name="Littmann E."/>
            <person name="Kohout C."/>
            <person name="Pamer E.G."/>
        </authorList>
    </citation>
    <scope>NUCLEOTIDE SEQUENCE</scope>
    <source>
        <strain evidence="8">DFI.7.28A</strain>
    </source>
</reference>
<evidence type="ECO:0000256" key="4">
    <source>
        <dbReference type="ARBA" id="ARBA00022755"/>
    </source>
</evidence>
<evidence type="ECO:0000313" key="8">
    <source>
        <dbReference type="EMBL" id="MCB6962562.1"/>
    </source>
</evidence>
<dbReference type="GO" id="GO:0003921">
    <property type="term" value="F:GMP synthase activity"/>
    <property type="evidence" value="ECO:0007669"/>
    <property type="project" value="TreeGrafter"/>
</dbReference>
<keyword evidence="2" id="KW-0547">Nucleotide-binding</keyword>
<comment type="caution">
    <text evidence="8">The sequence shown here is derived from an EMBL/GenBank/DDBJ whole genome shotgun (WGS) entry which is preliminary data.</text>
</comment>
<dbReference type="EMBL" id="JAJCJQ010000161">
    <property type="protein sequence ID" value="MCB6962562.1"/>
    <property type="molecule type" value="Genomic_DNA"/>
</dbReference>
<keyword evidence="8" id="KW-0378">Hydrolase</keyword>
<dbReference type="Proteomes" id="UP001197741">
    <property type="component" value="Unassembled WGS sequence"/>
</dbReference>
<feature type="non-terminal residue" evidence="8">
    <location>
        <position position="1"/>
    </location>
</feature>
<name>A0AAW4UQL7_9FIRM</name>
<proteinExistence type="predicted"/>
<keyword evidence="5" id="KW-0067">ATP-binding</keyword>
<evidence type="ECO:0000256" key="1">
    <source>
        <dbReference type="ARBA" id="ARBA00022598"/>
    </source>
</evidence>
<accession>A0AAW4UQL7</accession>
<dbReference type="GO" id="GO:0005524">
    <property type="term" value="F:ATP binding"/>
    <property type="evidence" value="ECO:0007669"/>
    <property type="project" value="UniProtKB-KW"/>
</dbReference>
<keyword evidence="4" id="KW-0658">Purine biosynthesis</keyword>
<dbReference type="Gene3D" id="3.40.50.880">
    <property type="match status" value="1"/>
</dbReference>
<evidence type="ECO:0000256" key="6">
    <source>
        <dbReference type="ARBA" id="ARBA00031356"/>
    </source>
</evidence>
<organism evidence="8 9">
    <name type="scientific">Agathobacter rectalis</name>
    <dbReference type="NCBI Taxonomy" id="39491"/>
    <lineage>
        <taxon>Bacteria</taxon>
        <taxon>Bacillati</taxon>
        <taxon>Bacillota</taxon>
        <taxon>Clostridia</taxon>
        <taxon>Lachnospirales</taxon>
        <taxon>Lachnospiraceae</taxon>
        <taxon>Agathobacter</taxon>
    </lineage>
</organism>
<dbReference type="Pfam" id="PF00117">
    <property type="entry name" value="GATase"/>
    <property type="match status" value="1"/>
</dbReference>
<keyword evidence="3" id="KW-0332">GMP biosynthesis</keyword>
<dbReference type="InterPro" id="IPR017926">
    <property type="entry name" value="GATASE"/>
</dbReference>
<dbReference type="InterPro" id="IPR029062">
    <property type="entry name" value="Class_I_gatase-like"/>
</dbReference>
<dbReference type="PANTHER" id="PTHR11922:SF2">
    <property type="entry name" value="GMP SYNTHASE [GLUTAMINE-HYDROLYZING]"/>
    <property type="match status" value="1"/>
</dbReference>
<evidence type="ECO:0000313" key="9">
    <source>
        <dbReference type="Proteomes" id="UP001197741"/>
    </source>
</evidence>
<dbReference type="SUPFAM" id="SSF52317">
    <property type="entry name" value="Class I glutamine amidotransferase-like"/>
    <property type="match status" value="1"/>
</dbReference>
<evidence type="ECO:0000256" key="2">
    <source>
        <dbReference type="ARBA" id="ARBA00022741"/>
    </source>
</evidence>
<dbReference type="GO" id="GO:0016787">
    <property type="term" value="F:hydrolase activity"/>
    <property type="evidence" value="ECO:0007669"/>
    <property type="project" value="UniProtKB-KW"/>
</dbReference>